<comment type="caution">
    <text evidence="2">The sequence shown here is derived from an EMBL/GenBank/DDBJ whole genome shotgun (WGS) entry which is preliminary data.</text>
</comment>
<dbReference type="PATRIC" id="fig|1379739.3.peg.2580"/>
<proteinExistence type="predicted"/>
<organism evidence="2 3">
    <name type="scientific">Clostridium botulinum B2 450</name>
    <dbReference type="NCBI Taxonomy" id="1379739"/>
    <lineage>
        <taxon>Bacteria</taxon>
        <taxon>Bacillati</taxon>
        <taxon>Bacillota</taxon>
        <taxon>Clostridia</taxon>
        <taxon>Eubacteriales</taxon>
        <taxon>Clostridiaceae</taxon>
        <taxon>Clostridium</taxon>
    </lineage>
</organism>
<dbReference type="Proteomes" id="UP000032250">
    <property type="component" value="Unassembled WGS sequence"/>
</dbReference>
<evidence type="ECO:0000313" key="2">
    <source>
        <dbReference type="EMBL" id="KIS24092.1"/>
    </source>
</evidence>
<accession>A0A0D1BWC6</accession>
<feature type="compositionally biased region" description="Basic residues" evidence="1">
    <location>
        <begin position="57"/>
        <end position="71"/>
    </location>
</feature>
<gene>
    <name evidence="2" type="ORF">N495_11040</name>
</gene>
<evidence type="ECO:0000313" key="3">
    <source>
        <dbReference type="Proteomes" id="UP000032250"/>
    </source>
</evidence>
<evidence type="ECO:0000256" key="1">
    <source>
        <dbReference type="SAM" id="MobiDB-lite"/>
    </source>
</evidence>
<sequence length="71" mass="8398">MSILSKIFNLVNSSSNGYHKNKHRGSSYYKKHHRSKSGFFGSMMSVFSSKSRSYSHSYKRHNRRKKYSSWS</sequence>
<dbReference type="AlphaFoldDB" id="A0A0D1BWC6"/>
<name>A0A0D1BWC6_CLOBO</name>
<reference evidence="2 3" key="1">
    <citation type="submission" date="2014-06" db="EMBL/GenBank/DDBJ databases">
        <title>Genome characterization of distinct group I Clostridium botulinum lineages.</title>
        <authorList>
            <person name="Giordani F."/>
            <person name="Anselmo A."/>
            <person name="Fillo S."/>
            <person name="Palozzi A.M."/>
            <person name="Fortunato A."/>
            <person name="Gentile B."/>
            <person name="Ciammaruconi A."/>
            <person name="Anniballi F."/>
            <person name="De Medici D."/>
            <person name="Lista F."/>
        </authorList>
    </citation>
    <scope>NUCLEOTIDE SEQUENCE [LARGE SCALE GENOMIC DNA]</scope>
    <source>
        <strain evidence="2 3">B2 450</strain>
    </source>
</reference>
<dbReference type="HOGENOM" id="CLU_2732820_0_0_9"/>
<feature type="region of interest" description="Disordered" evidence="1">
    <location>
        <begin position="49"/>
        <end position="71"/>
    </location>
</feature>
<protein>
    <submittedName>
        <fullName evidence="2">Uncharacterized protein</fullName>
    </submittedName>
</protein>
<dbReference type="RefSeq" id="WP_003398567.1">
    <property type="nucleotide sequence ID" value="NZ_JXSU01000007.1"/>
</dbReference>
<dbReference type="EMBL" id="JXSU01000007">
    <property type="protein sequence ID" value="KIS24092.1"/>
    <property type="molecule type" value="Genomic_DNA"/>
</dbReference>